<protein>
    <submittedName>
        <fullName evidence="1">Uncharacterized protein</fullName>
    </submittedName>
</protein>
<evidence type="ECO:0000313" key="2">
    <source>
        <dbReference type="Proteomes" id="UP001597344"/>
    </source>
</evidence>
<dbReference type="EMBL" id="JBHUHY010000007">
    <property type="protein sequence ID" value="MFD2186959.1"/>
    <property type="molecule type" value="Genomic_DNA"/>
</dbReference>
<reference evidence="2" key="1">
    <citation type="journal article" date="2019" name="Int. J. Syst. Evol. Microbiol.">
        <title>The Global Catalogue of Microorganisms (GCM) 10K type strain sequencing project: providing services to taxonomists for standard genome sequencing and annotation.</title>
        <authorList>
            <consortium name="The Broad Institute Genomics Platform"/>
            <consortium name="The Broad Institute Genome Sequencing Center for Infectious Disease"/>
            <person name="Wu L."/>
            <person name="Ma J."/>
        </authorList>
    </citation>
    <scope>NUCLEOTIDE SEQUENCE [LARGE SCALE GENOMIC DNA]</scope>
    <source>
        <strain evidence="2">DT92</strain>
    </source>
</reference>
<accession>A0ABW5AVF0</accession>
<organism evidence="1 2">
    <name type="scientific">Aquimarina celericrescens</name>
    <dbReference type="NCBI Taxonomy" id="1964542"/>
    <lineage>
        <taxon>Bacteria</taxon>
        <taxon>Pseudomonadati</taxon>
        <taxon>Bacteroidota</taxon>
        <taxon>Flavobacteriia</taxon>
        <taxon>Flavobacteriales</taxon>
        <taxon>Flavobacteriaceae</taxon>
        <taxon>Aquimarina</taxon>
    </lineage>
</organism>
<dbReference type="RefSeq" id="WP_378319958.1">
    <property type="nucleotide sequence ID" value="NZ_JBHUHY010000007.1"/>
</dbReference>
<gene>
    <name evidence="1" type="ORF">ACFSJT_09160</name>
</gene>
<keyword evidence="2" id="KW-1185">Reference proteome</keyword>
<sequence length="49" mass="5965">MKYLITNQETQRLKFWLLESNDFNVWMDLFKEENVDEFSEMDTKGTAVE</sequence>
<evidence type="ECO:0000313" key="1">
    <source>
        <dbReference type="EMBL" id="MFD2186959.1"/>
    </source>
</evidence>
<name>A0ABW5AVF0_9FLAO</name>
<proteinExistence type="predicted"/>
<comment type="caution">
    <text evidence="1">The sequence shown here is derived from an EMBL/GenBank/DDBJ whole genome shotgun (WGS) entry which is preliminary data.</text>
</comment>
<dbReference type="Proteomes" id="UP001597344">
    <property type="component" value="Unassembled WGS sequence"/>
</dbReference>